<proteinExistence type="predicted"/>
<evidence type="ECO:0000313" key="2">
    <source>
        <dbReference type="Proteomes" id="UP000176678"/>
    </source>
</evidence>
<protein>
    <submittedName>
        <fullName evidence="1">Uncharacterized protein</fullName>
    </submittedName>
</protein>
<dbReference type="EMBL" id="MGES01000039">
    <property type="protein sequence ID" value="OGL88580.1"/>
    <property type="molecule type" value="Genomic_DNA"/>
</dbReference>
<dbReference type="Proteomes" id="UP000176678">
    <property type="component" value="Unassembled WGS sequence"/>
</dbReference>
<sequence length="75" mass="8896">MSKVRQYRIVIRNFSLSDDRVCDTARRELGDVQIVDWRLEKETYYEGMVTGGGIMPQRDSHVIVKYKECRGRRTK</sequence>
<gene>
    <name evidence="1" type="ORF">A3H75_00345</name>
</gene>
<dbReference type="AlphaFoldDB" id="A0A1F7VDE5"/>
<comment type="caution">
    <text evidence="1">The sequence shown here is derived from an EMBL/GenBank/DDBJ whole genome shotgun (WGS) entry which is preliminary data.</text>
</comment>
<accession>A0A1F7VDE5</accession>
<reference evidence="1 2" key="1">
    <citation type="journal article" date="2016" name="Nat. Commun.">
        <title>Thousands of microbial genomes shed light on interconnected biogeochemical processes in an aquifer system.</title>
        <authorList>
            <person name="Anantharaman K."/>
            <person name="Brown C.T."/>
            <person name="Hug L.A."/>
            <person name="Sharon I."/>
            <person name="Castelle C.J."/>
            <person name="Probst A.J."/>
            <person name="Thomas B.C."/>
            <person name="Singh A."/>
            <person name="Wilkins M.J."/>
            <person name="Karaoz U."/>
            <person name="Brodie E.L."/>
            <person name="Williams K.H."/>
            <person name="Hubbard S.S."/>
            <person name="Banfield J.F."/>
        </authorList>
    </citation>
    <scope>NUCLEOTIDE SEQUENCE [LARGE SCALE GENOMIC DNA]</scope>
</reference>
<evidence type="ECO:0000313" key="1">
    <source>
        <dbReference type="EMBL" id="OGL88580.1"/>
    </source>
</evidence>
<organism evidence="1 2">
    <name type="scientific">Candidatus Uhrbacteria bacterium RIFCSPLOWO2_02_FULL_51_9</name>
    <dbReference type="NCBI Taxonomy" id="1802410"/>
    <lineage>
        <taxon>Bacteria</taxon>
        <taxon>Candidatus Uhriibacteriota</taxon>
    </lineage>
</organism>
<name>A0A1F7VDE5_9BACT</name>